<accession>A0ACA9SQH5</accession>
<reference evidence="1" key="1">
    <citation type="submission" date="2021-06" db="EMBL/GenBank/DDBJ databases">
        <authorList>
            <person name="Kallberg Y."/>
            <person name="Tangrot J."/>
            <person name="Rosling A."/>
        </authorList>
    </citation>
    <scope>NUCLEOTIDE SEQUENCE</scope>
    <source>
        <strain evidence="1">MA461A</strain>
    </source>
</reference>
<name>A0ACA9SQH5_9GLOM</name>
<gene>
    <name evidence="1" type="ORF">RPERSI_LOCUS32687</name>
</gene>
<keyword evidence="2" id="KW-1185">Reference proteome</keyword>
<feature type="non-terminal residue" evidence="1">
    <location>
        <position position="141"/>
    </location>
</feature>
<feature type="non-terminal residue" evidence="1">
    <location>
        <position position="1"/>
    </location>
</feature>
<proteinExistence type="predicted"/>
<dbReference type="EMBL" id="CAJVQC010137636">
    <property type="protein sequence ID" value="CAG8843269.1"/>
    <property type="molecule type" value="Genomic_DNA"/>
</dbReference>
<dbReference type="Proteomes" id="UP000789920">
    <property type="component" value="Unassembled WGS sequence"/>
</dbReference>
<organism evidence="1 2">
    <name type="scientific">Racocetra persica</name>
    <dbReference type="NCBI Taxonomy" id="160502"/>
    <lineage>
        <taxon>Eukaryota</taxon>
        <taxon>Fungi</taxon>
        <taxon>Fungi incertae sedis</taxon>
        <taxon>Mucoromycota</taxon>
        <taxon>Glomeromycotina</taxon>
        <taxon>Glomeromycetes</taxon>
        <taxon>Diversisporales</taxon>
        <taxon>Gigasporaceae</taxon>
        <taxon>Racocetra</taxon>
    </lineage>
</organism>
<protein>
    <submittedName>
        <fullName evidence="1">21668_t:CDS:1</fullName>
    </submittedName>
</protein>
<sequence>RLYVNQNIKAGLITLKHVEGAINYLSWKTIQGQNKSTNRLDDIIELTDKVTTVVKGLVVELGNVMLSDIEELFPVQLFIEGTHRSQHIPVVSQSKVSRINLSLQACDHTIMAHRAYHSSGVEIALKLLAPYNNTSEIHLRH</sequence>
<comment type="caution">
    <text evidence="1">The sequence shown here is derived from an EMBL/GenBank/DDBJ whole genome shotgun (WGS) entry which is preliminary data.</text>
</comment>
<evidence type="ECO:0000313" key="2">
    <source>
        <dbReference type="Proteomes" id="UP000789920"/>
    </source>
</evidence>
<evidence type="ECO:0000313" key="1">
    <source>
        <dbReference type="EMBL" id="CAG8843269.1"/>
    </source>
</evidence>